<sequence length="149" mass="16974">MKRRTKVLLILAIFIQICSYFLPFLGSSYGYQFFKKGIAAFLSQGIQAHNWYAFYAFFAPIFSFPILLMGLFKPFSSSMRMALKLGLGGSLLCPVLLSVCLVFPEFNSIGYLFWGASVCFMYGLFLFKKALKIEVDVDDLNKHLIENEL</sequence>
<reference evidence="2" key="1">
    <citation type="submission" date="2020-01" db="EMBL/GenBank/DDBJ databases">
        <authorList>
            <person name="Meier V. D."/>
            <person name="Meier V D."/>
        </authorList>
    </citation>
    <scope>NUCLEOTIDE SEQUENCE</scope>
    <source>
        <strain evidence="2">HLG_WM_MAG_10</strain>
    </source>
</reference>
<proteinExistence type="predicted"/>
<evidence type="ECO:0000256" key="1">
    <source>
        <dbReference type="SAM" id="Phobius"/>
    </source>
</evidence>
<feature type="transmembrane region" description="Helical" evidence="1">
    <location>
        <begin position="110"/>
        <end position="127"/>
    </location>
</feature>
<protein>
    <submittedName>
        <fullName evidence="2">Uncharacterized protein</fullName>
    </submittedName>
</protein>
<keyword evidence="1" id="KW-1133">Transmembrane helix</keyword>
<keyword evidence="1" id="KW-0472">Membrane</keyword>
<feature type="transmembrane region" description="Helical" evidence="1">
    <location>
        <begin position="51"/>
        <end position="72"/>
    </location>
</feature>
<feature type="transmembrane region" description="Helical" evidence="1">
    <location>
        <begin position="84"/>
        <end position="104"/>
    </location>
</feature>
<accession>A0A6S6UIX9</accession>
<name>A0A6S6UIX9_9BACT</name>
<evidence type="ECO:0000313" key="2">
    <source>
        <dbReference type="EMBL" id="CAA6828702.1"/>
    </source>
</evidence>
<dbReference type="AlphaFoldDB" id="A0A6S6UIX9"/>
<dbReference type="EMBL" id="CACVAQ010000436">
    <property type="protein sequence ID" value="CAA6828702.1"/>
    <property type="molecule type" value="Genomic_DNA"/>
</dbReference>
<keyword evidence="1" id="KW-0812">Transmembrane</keyword>
<feature type="transmembrane region" description="Helical" evidence="1">
    <location>
        <begin position="7"/>
        <end position="31"/>
    </location>
</feature>
<gene>
    <name evidence="2" type="ORF">HELGO_WM22763</name>
</gene>
<organism evidence="2">
    <name type="scientific">uncultured Aureispira sp</name>
    <dbReference type="NCBI Taxonomy" id="1331704"/>
    <lineage>
        <taxon>Bacteria</taxon>
        <taxon>Pseudomonadati</taxon>
        <taxon>Bacteroidota</taxon>
        <taxon>Saprospiria</taxon>
        <taxon>Saprospirales</taxon>
        <taxon>Saprospiraceae</taxon>
        <taxon>Aureispira</taxon>
        <taxon>environmental samples</taxon>
    </lineage>
</organism>